<evidence type="ECO:0000256" key="5">
    <source>
        <dbReference type="ARBA" id="ARBA00022741"/>
    </source>
</evidence>
<dbReference type="Pfam" id="PF00005">
    <property type="entry name" value="ABC_tran"/>
    <property type="match status" value="1"/>
</dbReference>
<comment type="caution">
    <text evidence="9">The sequence shown here is derived from an EMBL/GenBank/DDBJ whole genome shotgun (WGS) entry which is preliminary data.</text>
</comment>
<dbReference type="SUPFAM" id="SSF52540">
    <property type="entry name" value="P-loop containing nucleoside triphosphate hydrolases"/>
    <property type="match status" value="1"/>
</dbReference>
<evidence type="ECO:0000313" key="9">
    <source>
        <dbReference type="EMBL" id="RKJ98470.1"/>
    </source>
</evidence>
<dbReference type="PANTHER" id="PTHR43297">
    <property type="entry name" value="OLIGOPEPTIDE TRANSPORT ATP-BINDING PROTEIN APPD"/>
    <property type="match status" value="1"/>
</dbReference>
<dbReference type="FunFam" id="3.40.50.300:FF:000016">
    <property type="entry name" value="Oligopeptide ABC transporter ATP-binding component"/>
    <property type="match status" value="1"/>
</dbReference>
<dbReference type="RefSeq" id="WP_094434540.1">
    <property type="nucleotide sequence ID" value="NZ_AP024172.1"/>
</dbReference>
<keyword evidence="4" id="KW-1003">Cell membrane</keyword>
<evidence type="ECO:0000256" key="1">
    <source>
        <dbReference type="ARBA" id="ARBA00004417"/>
    </source>
</evidence>
<reference evidence="9 10" key="1">
    <citation type="submission" date="2018-09" db="EMBL/GenBank/DDBJ databases">
        <title>Genome comparison of Alicycliphilus sp. BQ1, a polyurethanolytic bacterium, with its closest phylogenetic relatives Alicycliphilus denitrificans BC and K601, unable to attack polyurethane.</title>
        <authorList>
            <person name="Loza-Tavera H."/>
            <person name="Lozano L."/>
            <person name="Cevallos M."/>
            <person name="Maya-Lucas O."/>
            <person name="Garcia-Mena J."/>
            <person name="Hernandez J."/>
        </authorList>
    </citation>
    <scope>NUCLEOTIDE SEQUENCE [LARGE SCALE GENOMIC DNA]</scope>
    <source>
        <strain evidence="9 10">BQ1</strain>
    </source>
</reference>
<evidence type="ECO:0000256" key="3">
    <source>
        <dbReference type="ARBA" id="ARBA00022448"/>
    </source>
</evidence>
<dbReference type="AlphaFoldDB" id="A0A420KEY6"/>
<dbReference type="InterPro" id="IPR003593">
    <property type="entry name" value="AAA+_ATPase"/>
</dbReference>
<dbReference type="GO" id="GO:0015833">
    <property type="term" value="P:peptide transport"/>
    <property type="evidence" value="ECO:0007669"/>
    <property type="project" value="InterPro"/>
</dbReference>
<dbReference type="PROSITE" id="PS50893">
    <property type="entry name" value="ABC_TRANSPORTER_2"/>
    <property type="match status" value="1"/>
</dbReference>
<comment type="subcellular location">
    <subcellularLocation>
        <location evidence="1">Cell inner membrane</location>
        <topology evidence="1">Peripheral membrane protein</topology>
    </subcellularLocation>
</comment>
<dbReference type="InterPro" id="IPR027417">
    <property type="entry name" value="P-loop_NTPase"/>
</dbReference>
<gene>
    <name evidence="9" type="ORF">CE154_001495</name>
</gene>
<dbReference type="NCBIfam" id="TIGR01727">
    <property type="entry name" value="oligo_HPY"/>
    <property type="match status" value="1"/>
</dbReference>
<sequence length="324" mass="35146">MSLLEVQNLVVEFPTRRGTLRALDDVSFSIAPGEILGVVGESGAGKSLTGASIIGLLEPPGRVASGQIRLEGQRIDNLPHERMRHIRGRKIGAIFQDPLTSLNPLYTVGQQLVETILTHLPMPAAQARQRAIDLLKDTGIPAAEQRIDHYPHQFSGGMRQRVVIALALAAEPQLIVADEPTTALDVSIQAQIIQLLKSICKTRGAAVMLITHDMGVIAETCDRVAVMYAGRVAEIGPVHEVINRPAHPYTAGLMASIPDMEQDRERLNQIDGAMPRLNAIPKGCAFNPRCPQVFDRCRAQRPDLMPAGATQAACWLHAVEKEAA</sequence>
<keyword evidence="6 9" id="KW-0067">ATP-binding</keyword>
<evidence type="ECO:0000256" key="7">
    <source>
        <dbReference type="ARBA" id="ARBA00023136"/>
    </source>
</evidence>
<dbReference type="EMBL" id="NKDB02000001">
    <property type="protein sequence ID" value="RKJ98470.1"/>
    <property type="molecule type" value="Genomic_DNA"/>
</dbReference>
<dbReference type="GO" id="GO:0005886">
    <property type="term" value="C:plasma membrane"/>
    <property type="evidence" value="ECO:0007669"/>
    <property type="project" value="UniProtKB-SubCell"/>
</dbReference>
<keyword evidence="7" id="KW-0472">Membrane</keyword>
<feature type="domain" description="ABC transporter" evidence="8">
    <location>
        <begin position="4"/>
        <end position="254"/>
    </location>
</feature>
<organism evidence="9 10">
    <name type="scientific">Alicycliphilus denitrificans</name>
    <dbReference type="NCBI Taxonomy" id="179636"/>
    <lineage>
        <taxon>Bacteria</taxon>
        <taxon>Pseudomonadati</taxon>
        <taxon>Pseudomonadota</taxon>
        <taxon>Betaproteobacteria</taxon>
        <taxon>Burkholderiales</taxon>
        <taxon>Comamonadaceae</taxon>
        <taxon>Alicycliphilus</taxon>
    </lineage>
</organism>
<evidence type="ECO:0000256" key="6">
    <source>
        <dbReference type="ARBA" id="ARBA00022840"/>
    </source>
</evidence>
<dbReference type="PROSITE" id="PS00211">
    <property type="entry name" value="ABC_TRANSPORTER_1"/>
    <property type="match status" value="1"/>
</dbReference>
<dbReference type="GO" id="GO:0055085">
    <property type="term" value="P:transmembrane transport"/>
    <property type="evidence" value="ECO:0007669"/>
    <property type="project" value="UniProtKB-ARBA"/>
</dbReference>
<dbReference type="Gene3D" id="3.40.50.300">
    <property type="entry name" value="P-loop containing nucleotide triphosphate hydrolases"/>
    <property type="match status" value="1"/>
</dbReference>
<dbReference type="GO" id="GO:0005524">
    <property type="term" value="F:ATP binding"/>
    <property type="evidence" value="ECO:0007669"/>
    <property type="project" value="UniProtKB-KW"/>
</dbReference>
<protein>
    <submittedName>
        <fullName evidence="9">ABC transporter ATP-binding protein</fullName>
    </submittedName>
</protein>
<evidence type="ECO:0000313" key="10">
    <source>
        <dbReference type="Proteomes" id="UP000216225"/>
    </source>
</evidence>
<dbReference type="GO" id="GO:0016887">
    <property type="term" value="F:ATP hydrolysis activity"/>
    <property type="evidence" value="ECO:0007669"/>
    <property type="project" value="InterPro"/>
</dbReference>
<dbReference type="Proteomes" id="UP000216225">
    <property type="component" value="Unassembled WGS sequence"/>
</dbReference>
<dbReference type="PANTHER" id="PTHR43297:SF2">
    <property type="entry name" value="DIPEPTIDE TRANSPORT ATP-BINDING PROTEIN DPPD"/>
    <property type="match status" value="1"/>
</dbReference>
<evidence type="ECO:0000259" key="8">
    <source>
        <dbReference type="PROSITE" id="PS50893"/>
    </source>
</evidence>
<accession>A0A420KEY6</accession>
<proteinExistence type="inferred from homology"/>
<comment type="similarity">
    <text evidence="2">Belongs to the ABC transporter superfamily.</text>
</comment>
<keyword evidence="3" id="KW-0813">Transport</keyword>
<dbReference type="InterPro" id="IPR003439">
    <property type="entry name" value="ABC_transporter-like_ATP-bd"/>
</dbReference>
<dbReference type="SMART" id="SM00382">
    <property type="entry name" value="AAA"/>
    <property type="match status" value="1"/>
</dbReference>
<name>A0A420KEY6_9BURK</name>
<dbReference type="CDD" id="cd03257">
    <property type="entry name" value="ABC_NikE_OppD_transporters"/>
    <property type="match status" value="1"/>
</dbReference>
<evidence type="ECO:0000256" key="2">
    <source>
        <dbReference type="ARBA" id="ARBA00005417"/>
    </source>
</evidence>
<dbReference type="InterPro" id="IPR017871">
    <property type="entry name" value="ABC_transporter-like_CS"/>
</dbReference>
<evidence type="ECO:0000256" key="4">
    <source>
        <dbReference type="ARBA" id="ARBA00022475"/>
    </source>
</evidence>
<dbReference type="InterPro" id="IPR013563">
    <property type="entry name" value="Oligopep_ABC_C"/>
</dbReference>
<dbReference type="Pfam" id="PF08352">
    <property type="entry name" value="oligo_HPY"/>
    <property type="match status" value="1"/>
</dbReference>
<keyword evidence="5" id="KW-0547">Nucleotide-binding</keyword>
<dbReference type="InterPro" id="IPR050388">
    <property type="entry name" value="ABC_Ni/Peptide_Import"/>
</dbReference>